<keyword evidence="3" id="KW-1185">Reference proteome</keyword>
<accession>A0ABW5VAJ9</accession>
<evidence type="ECO:0000313" key="2">
    <source>
        <dbReference type="EMBL" id="MFD2762483.1"/>
    </source>
</evidence>
<dbReference type="Proteomes" id="UP001597502">
    <property type="component" value="Unassembled WGS sequence"/>
</dbReference>
<keyword evidence="1" id="KW-0812">Transmembrane</keyword>
<sequence>MALKAGLLLIILISYFVGIWSTNYSMQGYIVFGFLGITAVLNVLRLGASNKKIAETLKKSFL</sequence>
<protein>
    <submittedName>
        <fullName evidence="2">Uncharacterized protein</fullName>
    </submittedName>
</protein>
<keyword evidence="1" id="KW-1133">Transmembrane helix</keyword>
<reference evidence="3" key="1">
    <citation type="journal article" date="2019" name="Int. J. Syst. Evol. Microbiol.">
        <title>The Global Catalogue of Microorganisms (GCM) 10K type strain sequencing project: providing services to taxonomists for standard genome sequencing and annotation.</title>
        <authorList>
            <consortium name="The Broad Institute Genomics Platform"/>
            <consortium name="The Broad Institute Genome Sequencing Center for Infectious Disease"/>
            <person name="Wu L."/>
            <person name="Ma J."/>
        </authorList>
    </citation>
    <scope>NUCLEOTIDE SEQUENCE [LARGE SCALE GENOMIC DNA]</scope>
    <source>
        <strain evidence="3">TISTR 1535</strain>
    </source>
</reference>
<comment type="caution">
    <text evidence="2">The sequence shown here is derived from an EMBL/GenBank/DDBJ whole genome shotgun (WGS) entry which is preliminary data.</text>
</comment>
<name>A0ABW5VAJ9_9BACI</name>
<proteinExistence type="predicted"/>
<organism evidence="2 3">
    <name type="scientific">Lentibacillus juripiscarius</name>
    <dbReference type="NCBI Taxonomy" id="257446"/>
    <lineage>
        <taxon>Bacteria</taxon>
        <taxon>Bacillati</taxon>
        <taxon>Bacillota</taxon>
        <taxon>Bacilli</taxon>
        <taxon>Bacillales</taxon>
        <taxon>Bacillaceae</taxon>
        <taxon>Lentibacillus</taxon>
    </lineage>
</organism>
<feature type="transmembrane region" description="Helical" evidence="1">
    <location>
        <begin position="28"/>
        <end position="48"/>
    </location>
</feature>
<dbReference type="EMBL" id="JBHUNA010000042">
    <property type="protein sequence ID" value="MFD2762483.1"/>
    <property type="molecule type" value="Genomic_DNA"/>
</dbReference>
<evidence type="ECO:0000313" key="3">
    <source>
        <dbReference type="Proteomes" id="UP001597502"/>
    </source>
</evidence>
<dbReference type="RefSeq" id="WP_382396037.1">
    <property type="nucleotide sequence ID" value="NZ_JBHUNA010000042.1"/>
</dbReference>
<keyword evidence="1" id="KW-0472">Membrane</keyword>
<evidence type="ECO:0000256" key="1">
    <source>
        <dbReference type="SAM" id="Phobius"/>
    </source>
</evidence>
<gene>
    <name evidence="2" type="ORF">ACFSUO_16120</name>
</gene>